<evidence type="ECO:0000313" key="3">
    <source>
        <dbReference type="Proteomes" id="UP000824192"/>
    </source>
</evidence>
<sequence length="218" mass="24038">MEPKLKSHTFAQDFAAEDGTVVLSVAYTLPSIENRDASPALEAIHNRYDQMGEDLLNNAASTAQDAIADYEISSQAGLSFQPTTEEMSYEVSFLSERVLSISRQFYASTEGAAHPTVLRLSDTFDLQDGRKLTFTDLCTDGIAASQRALKAVQNSDQIAQLGLSAAEVETAFQPEQFYLTEEGFVFWFQPGELGPSNSPVEVTVPYSALEEDLVQWFR</sequence>
<reference evidence="2" key="1">
    <citation type="journal article" date="2021" name="PeerJ">
        <title>Extensive microbial diversity within the chicken gut microbiome revealed by metagenomics and culture.</title>
        <authorList>
            <person name="Gilroy R."/>
            <person name="Ravi A."/>
            <person name="Getino M."/>
            <person name="Pursley I."/>
            <person name="Horton D.L."/>
            <person name="Alikhan N.F."/>
            <person name="Baker D."/>
            <person name="Gharbi K."/>
            <person name="Hall N."/>
            <person name="Watson M."/>
            <person name="Adriaenssens E.M."/>
            <person name="Foster-Nyarko E."/>
            <person name="Jarju S."/>
            <person name="Secka A."/>
            <person name="Antonio M."/>
            <person name="Oren A."/>
            <person name="Chaudhuri R.R."/>
            <person name="La Ragione R."/>
            <person name="Hildebrand F."/>
            <person name="Pallen M.J."/>
        </authorList>
    </citation>
    <scope>NUCLEOTIDE SEQUENCE</scope>
    <source>
        <strain evidence="2">ChiGjej6B6-1540</strain>
    </source>
</reference>
<dbReference type="Gene3D" id="3.30.565.40">
    <property type="entry name" value="Fervidobacterium nodosum Rt17-B1 like"/>
    <property type="match status" value="1"/>
</dbReference>
<dbReference type="AlphaFoldDB" id="A0A9D1UP96"/>
<protein>
    <submittedName>
        <fullName evidence="2">DUF3298 and DUF4163 domain-containing protein</fullName>
    </submittedName>
</protein>
<proteinExistence type="predicted"/>
<dbReference type="Gene3D" id="3.90.640.20">
    <property type="entry name" value="Heat-shock cognate protein, ATPase"/>
    <property type="match status" value="1"/>
</dbReference>
<evidence type="ECO:0000313" key="2">
    <source>
        <dbReference type="EMBL" id="HIW93750.1"/>
    </source>
</evidence>
<dbReference type="InterPro" id="IPR037126">
    <property type="entry name" value="PdaC/RsiV-like_sf"/>
</dbReference>
<name>A0A9D1UP96_9FIRM</name>
<dbReference type="Pfam" id="PF11738">
    <property type="entry name" value="DUF3298"/>
    <property type="match status" value="1"/>
</dbReference>
<comment type="caution">
    <text evidence="2">The sequence shown here is derived from an EMBL/GenBank/DDBJ whole genome shotgun (WGS) entry which is preliminary data.</text>
</comment>
<feature type="domain" description="DUF3298" evidence="1">
    <location>
        <begin position="147"/>
        <end position="207"/>
    </location>
</feature>
<dbReference type="InterPro" id="IPR021729">
    <property type="entry name" value="DUF3298"/>
</dbReference>
<dbReference type="EMBL" id="DXGA01000094">
    <property type="protein sequence ID" value="HIW93750.1"/>
    <property type="molecule type" value="Genomic_DNA"/>
</dbReference>
<dbReference type="Proteomes" id="UP000824192">
    <property type="component" value="Unassembled WGS sequence"/>
</dbReference>
<gene>
    <name evidence="2" type="ORF">H9868_04330</name>
</gene>
<evidence type="ECO:0000259" key="1">
    <source>
        <dbReference type="Pfam" id="PF11738"/>
    </source>
</evidence>
<accession>A0A9D1UP96</accession>
<organism evidence="2 3">
    <name type="scientific">Candidatus Flavonifractor merdipullorum</name>
    <dbReference type="NCBI Taxonomy" id="2838590"/>
    <lineage>
        <taxon>Bacteria</taxon>
        <taxon>Bacillati</taxon>
        <taxon>Bacillota</taxon>
        <taxon>Clostridia</taxon>
        <taxon>Eubacteriales</taxon>
        <taxon>Oscillospiraceae</taxon>
        <taxon>Flavonifractor</taxon>
    </lineage>
</organism>
<reference evidence="2" key="2">
    <citation type="submission" date="2021-04" db="EMBL/GenBank/DDBJ databases">
        <authorList>
            <person name="Gilroy R."/>
        </authorList>
    </citation>
    <scope>NUCLEOTIDE SEQUENCE</scope>
    <source>
        <strain evidence="2">ChiGjej6B6-1540</strain>
    </source>
</reference>